<dbReference type="AlphaFoldDB" id="D3VAE7"/>
<proteinExistence type="predicted"/>
<organism evidence="1 2">
    <name type="scientific">Xenorhabdus nematophila (strain ATCC 19061 / DSM 3370 / CCUG 14189 / LMG 1036 / NCIMB 9965 / AN6)</name>
    <dbReference type="NCBI Taxonomy" id="406817"/>
    <lineage>
        <taxon>Bacteria</taxon>
        <taxon>Pseudomonadati</taxon>
        <taxon>Pseudomonadota</taxon>
        <taxon>Gammaproteobacteria</taxon>
        <taxon>Enterobacterales</taxon>
        <taxon>Morganellaceae</taxon>
        <taxon>Xenorhabdus</taxon>
    </lineage>
</organism>
<sequence length="63" mass="7580">MMMNNLKIQKLLSLFITLLYRLVYKLISRLCGIFINIMKYFLYKLKAEKEQILAIMTKDRCTT</sequence>
<accession>D3VAE7</accession>
<gene>
    <name evidence="1" type="ordered locus">XNC1_1318</name>
</gene>
<keyword evidence="2" id="KW-1185">Reference proteome</keyword>
<name>D3VAE7_XENNA</name>
<dbReference type="EMBL" id="FN667742">
    <property type="protein sequence ID" value="CBJ89383.1"/>
    <property type="molecule type" value="Genomic_DNA"/>
</dbReference>
<reference evidence="1 2" key="1">
    <citation type="journal article" date="2011" name="PLoS ONE">
        <title>The entomopathogenic bacterial endosymbionts xenorhabdus and photorhabdus: convergent lifestyles from divergent genomes.</title>
        <authorList>
            <person name="Chaston J.M."/>
            <person name="Suen G."/>
            <person name="Tucker S.L."/>
            <person name="Andersen A.W."/>
            <person name="Bhasin A."/>
            <person name="Bode E."/>
            <person name="Bode H.B."/>
            <person name="Brachmann A.O."/>
            <person name="Cowles C.E."/>
            <person name="Cowles K.N."/>
            <person name="Darby C."/>
            <person name="de Leon L."/>
            <person name="Drace K."/>
            <person name="Du Z."/>
            <person name="Givaudan A."/>
            <person name="Herbert Tran E.E."/>
            <person name="Jewell K.A."/>
            <person name="Knack J.J."/>
            <person name="Krasomil-Osterfeld K.C."/>
            <person name="Kukor R."/>
            <person name="Lanois A."/>
            <person name="Latreille P."/>
            <person name="Leimgruber N.K."/>
            <person name="Lipke C.M."/>
            <person name="Liu R."/>
            <person name="Lu X."/>
            <person name="Martens E.C."/>
            <person name="Marri P.R."/>
            <person name="Medigue C."/>
            <person name="Menard M.L."/>
            <person name="Miller N.M."/>
            <person name="Morales-Soto N."/>
            <person name="Norton S."/>
            <person name="Ogier J.C."/>
            <person name="Orchard S.S."/>
            <person name="Park D."/>
            <person name="Park Y."/>
            <person name="Qurollo B.A."/>
            <person name="Sugar D.R."/>
            <person name="Richards G.R."/>
            <person name="Rouy Z."/>
            <person name="Slominski B."/>
            <person name="Slominski K."/>
            <person name="Snyder H."/>
            <person name="Tjaden B.C."/>
            <person name="van der Hoeven R."/>
            <person name="Welch R.D."/>
            <person name="Wheeler C."/>
            <person name="Xiang B."/>
            <person name="Barbazuk B."/>
            <person name="Gaudriault S."/>
            <person name="Goodner B."/>
            <person name="Slater S.C."/>
            <person name="Forst S."/>
            <person name="Goldman B.S."/>
            <person name="Goodrich-Blair H."/>
        </authorList>
    </citation>
    <scope>NUCLEOTIDE SEQUENCE [LARGE SCALE GENOMIC DNA]</scope>
    <source>
        <strain evidence="2">ATCC 19061 / DSM 3370 / CCUG 14189 / LMG 1036 / NCIMB 9965 / AN6</strain>
    </source>
</reference>
<protein>
    <submittedName>
        <fullName evidence="1">Uncharacterized protein</fullName>
    </submittedName>
</protein>
<dbReference type="KEGG" id="xne:XNC1_1318"/>
<dbReference type="Proteomes" id="UP000008075">
    <property type="component" value="Chromosome"/>
</dbReference>
<evidence type="ECO:0000313" key="1">
    <source>
        <dbReference type="EMBL" id="CBJ89383.1"/>
    </source>
</evidence>
<dbReference type="HOGENOM" id="CLU_2884930_0_0_6"/>
<evidence type="ECO:0000313" key="2">
    <source>
        <dbReference type="Proteomes" id="UP000008075"/>
    </source>
</evidence>